<feature type="compositionally biased region" description="Acidic residues" evidence="1">
    <location>
        <begin position="177"/>
        <end position="186"/>
    </location>
</feature>
<protein>
    <submittedName>
        <fullName evidence="2">Uncharacterized protein</fullName>
    </submittedName>
</protein>
<feature type="compositionally biased region" description="Low complexity" evidence="1">
    <location>
        <begin position="116"/>
        <end position="126"/>
    </location>
</feature>
<feature type="region of interest" description="Disordered" evidence="1">
    <location>
        <begin position="88"/>
        <end position="186"/>
    </location>
</feature>
<reference evidence="2" key="1">
    <citation type="submission" date="2022-07" db="EMBL/GenBank/DDBJ databases">
        <title>Phylogenomic reconstructions and comparative analyses of Kickxellomycotina fungi.</title>
        <authorList>
            <person name="Reynolds N.K."/>
            <person name="Stajich J.E."/>
            <person name="Barry K."/>
            <person name="Grigoriev I.V."/>
            <person name="Crous P."/>
            <person name="Smith M.E."/>
        </authorList>
    </citation>
    <scope>NUCLEOTIDE SEQUENCE</scope>
    <source>
        <strain evidence="2">RSA 1196</strain>
    </source>
</reference>
<accession>A0A9W8E3K3</accession>
<feature type="compositionally biased region" description="Low complexity" evidence="1">
    <location>
        <begin position="43"/>
        <end position="55"/>
    </location>
</feature>
<proteinExistence type="predicted"/>
<sequence>SGRKPRRRKNKHPLPSTSSTVAGGSTAKKAKCDPGPVGPTAQSGGQSSVTGSSDGPAGALPATTEPPAVYHTPLFSSSFSLFAPTELKATPHPDLSSVIDSGRGKNTTTPQHHSPESASGSASGPSSRRKTTGGTAGTGVRGRGGTRGESTTLRPNGKPVVARHGGDVVRRSVQSADESDEVDVEA</sequence>
<gene>
    <name evidence="2" type="ORF">IWQ62_002718</name>
</gene>
<feature type="compositionally biased region" description="Low complexity" evidence="1">
    <location>
        <begin position="16"/>
        <end position="27"/>
    </location>
</feature>
<dbReference type="AlphaFoldDB" id="A0A9W8E3K3"/>
<feature type="compositionally biased region" description="Basic residues" evidence="1">
    <location>
        <begin position="1"/>
        <end position="12"/>
    </location>
</feature>
<organism evidence="2 3">
    <name type="scientific">Dispira parvispora</name>
    <dbReference type="NCBI Taxonomy" id="1520584"/>
    <lineage>
        <taxon>Eukaryota</taxon>
        <taxon>Fungi</taxon>
        <taxon>Fungi incertae sedis</taxon>
        <taxon>Zoopagomycota</taxon>
        <taxon>Kickxellomycotina</taxon>
        <taxon>Dimargaritomycetes</taxon>
        <taxon>Dimargaritales</taxon>
        <taxon>Dimargaritaceae</taxon>
        <taxon>Dispira</taxon>
    </lineage>
</organism>
<evidence type="ECO:0000313" key="3">
    <source>
        <dbReference type="Proteomes" id="UP001150925"/>
    </source>
</evidence>
<keyword evidence="3" id="KW-1185">Reference proteome</keyword>
<evidence type="ECO:0000313" key="2">
    <source>
        <dbReference type="EMBL" id="KAJ1965234.1"/>
    </source>
</evidence>
<dbReference type="Proteomes" id="UP001150925">
    <property type="component" value="Unassembled WGS sequence"/>
</dbReference>
<feature type="region of interest" description="Disordered" evidence="1">
    <location>
        <begin position="1"/>
        <end position="72"/>
    </location>
</feature>
<name>A0A9W8E3K3_9FUNG</name>
<feature type="compositionally biased region" description="Gly residues" evidence="1">
    <location>
        <begin position="134"/>
        <end position="147"/>
    </location>
</feature>
<comment type="caution">
    <text evidence="2">The sequence shown here is derived from an EMBL/GenBank/DDBJ whole genome shotgun (WGS) entry which is preliminary data.</text>
</comment>
<feature type="non-terminal residue" evidence="2">
    <location>
        <position position="1"/>
    </location>
</feature>
<evidence type="ECO:0000256" key="1">
    <source>
        <dbReference type="SAM" id="MobiDB-lite"/>
    </source>
</evidence>
<dbReference type="EMBL" id="JANBPY010000616">
    <property type="protein sequence ID" value="KAJ1965234.1"/>
    <property type="molecule type" value="Genomic_DNA"/>
</dbReference>